<feature type="compositionally biased region" description="Acidic residues" evidence="1">
    <location>
        <begin position="242"/>
        <end position="254"/>
    </location>
</feature>
<protein>
    <submittedName>
        <fullName evidence="2">Uncharacterized protein</fullName>
    </submittedName>
</protein>
<sequence length="279" mass="31216">MPGSRYFSTTGRVYAARSMIVGEEDLLKIGFSENIAARFPDGDYVILFSRPDEAVPRPRYIRVRRRLGGRWSWTVVRPKKEGFVERSVLAYCEELGLRIGLENVGRRQEGGGNGWTELVRLDLEAAQIIRANLRRAAPEAQTFLRIALRFAGNQPSKPNDVLRFEIDPLTSSDRMPRRMAIRAPGLLPHVEMAWDGNDAVPDIDNPPEEMHACPQEPQIAHDGSACYDDQVDDATVSASWEEVPDVGDAYEDEGLTAPRGPRAPDVGSDELHGFSVRRF</sequence>
<feature type="region of interest" description="Disordered" evidence="1">
    <location>
        <begin position="236"/>
        <end position="279"/>
    </location>
</feature>
<accession>H1KNC7</accession>
<dbReference type="PATRIC" id="fig|882800.3.peg.4076"/>
<gene>
    <name evidence="2" type="ORF">MetexDRAFT_4140</name>
</gene>
<dbReference type="RefSeq" id="WP_004447161.1">
    <property type="nucleotide sequence ID" value="NZ_AGJK01000140.1"/>
</dbReference>
<proteinExistence type="predicted"/>
<dbReference type="EMBL" id="AGJK01000140">
    <property type="protein sequence ID" value="EHP90969.1"/>
    <property type="molecule type" value="Genomic_DNA"/>
</dbReference>
<comment type="caution">
    <text evidence="2">The sequence shown here is derived from an EMBL/GenBank/DDBJ whole genome shotgun (WGS) entry which is preliminary data.</text>
</comment>
<dbReference type="AlphaFoldDB" id="H1KNC7"/>
<evidence type="ECO:0000313" key="3">
    <source>
        <dbReference type="Proteomes" id="UP000004382"/>
    </source>
</evidence>
<reference evidence="2 3" key="1">
    <citation type="submission" date="2011-09" db="EMBL/GenBank/DDBJ databases">
        <title>The draft genome of Methylobacterium extorquens DSM 13060.</title>
        <authorList>
            <consortium name="US DOE Joint Genome Institute (JGI-PGF)"/>
            <person name="Lucas S."/>
            <person name="Han J."/>
            <person name="Lapidus A."/>
            <person name="Cheng J.-F."/>
            <person name="Goodwin L."/>
            <person name="Pitluck S."/>
            <person name="Peters L."/>
            <person name="Land M.L."/>
            <person name="Hauser L."/>
            <person name="Koskimaki J."/>
            <person name="Halonen O."/>
            <person name="Pirttila A."/>
            <person name="Frank C."/>
            <person name="Woyke T.J."/>
        </authorList>
    </citation>
    <scope>NUCLEOTIDE SEQUENCE [LARGE SCALE GENOMIC DNA]</scope>
    <source>
        <strain evidence="2 3">DSM 13060</strain>
    </source>
</reference>
<evidence type="ECO:0000256" key="1">
    <source>
        <dbReference type="SAM" id="MobiDB-lite"/>
    </source>
</evidence>
<dbReference type="Proteomes" id="UP000004382">
    <property type="component" value="Unassembled WGS sequence"/>
</dbReference>
<evidence type="ECO:0000313" key="2">
    <source>
        <dbReference type="EMBL" id="EHP90969.1"/>
    </source>
</evidence>
<name>H1KNC7_METEX</name>
<organism evidence="2 3">
    <name type="scientific">Methylorubrum extorquens DSM 13060</name>
    <dbReference type="NCBI Taxonomy" id="882800"/>
    <lineage>
        <taxon>Bacteria</taxon>
        <taxon>Pseudomonadati</taxon>
        <taxon>Pseudomonadota</taxon>
        <taxon>Alphaproteobacteria</taxon>
        <taxon>Hyphomicrobiales</taxon>
        <taxon>Methylobacteriaceae</taxon>
        <taxon>Methylorubrum</taxon>
    </lineage>
</organism>